<evidence type="ECO:0000256" key="3">
    <source>
        <dbReference type="ARBA" id="ARBA00023163"/>
    </source>
</evidence>
<dbReference type="InterPro" id="IPR014710">
    <property type="entry name" value="RmlC-like_jellyroll"/>
</dbReference>
<keyword evidence="2" id="KW-0238">DNA-binding</keyword>
<feature type="domain" description="HTH crp-type" evidence="4">
    <location>
        <begin position="170"/>
        <end position="244"/>
    </location>
</feature>
<dbReference type="InterPro" id="IPR018490">
    <property type="entry name" value="cNMP-bd_dom_sf"/>
</dbReference>
<dbReference type="Pfam" id="PF13545">
    <property type="entry name" value="HTH_Crp_2"/>
    <property type="match status" value="1"/>
</dbReference>
<keyword evidence="3" id="KW-0804">Transcription</keyword>
<gene>
    <name evidence="5" type="primary">fixK_1</name>
    <name evidence="5" type="ORF">A6F68_01115</name>
</gene>
<dbReference type="SMART" id="SM00419">
    <property type="entry name" value="HTH_CRP"/>
    <property type="match status" value="1"/>
</dbReference>
<dbReference type="SUPFAM" id="SSF51206">
    <property type="entry name" value="cAMP-binding domain-like"/>
    <property type="match status" value="1"/>
</dbReference>
<dbReference type="CDD" id="cd00092">
    <property type="entry name" value="HTH_CRP"/>
    <property type="match status" value="1"/>
</dbReference>
<evidence type="ECO:0000256" key="2">
    <source>
        <dbReference type="ARBA" id="ARBA00023125"/>
    </source>
</evidence>
<organism evidence="5 6">
    <name type="scientific">Tsuneonella dongtanensis</name>
    <dbReference type="NCBI Taxonomy" id="692370"/>
    <lineage>
        <taxon>Bacteria</taxon>
        <taxon>Pseudomonadati</taxon>
        <taxon>Pseudomonadota</taxon>
        <taxon>Alphaproteobacteria</taxon>
        <taxon>Sphingomonadales</taxon>
        <taxon>Erythrobacteraceae</taxon>
        <taxon>Tsuneonella</taxon>
    </lineage>
</organism>
<dbReference type="GO" id="GO:0003677">
    <property type="term" value="F:DNA binding"/>
    <property type="evidence" value="ECO:0007669"/>
    <property type="project" value="UniProtKB-KW"/>
</dbReference>
<dbReference type="InterPro" id="IPR036388">
    <property type="entry name" value="WH-like_DNA-bd_sf"/>
</dbReference>
<dbReference type="AlphaFoldDB" id="A0A1B2AC15"/>
<dbReference type="Proteomes" id="UP000092932">
    <property type="component" value="Chromosome"/>
</dbReference>
<dbReference type="FunFam" id="1.10.10.10:FF:000028">
    <property type="entry name" value="Fumarate/nitrate reduction transcriptional regulator Fnr"/>
    <property type="match status" value="1"/>
</dbReference>
<dbReference type="PROSITE" id="PS00042">
    <property type="entry name" value="HTH_CRP_1"/>
    <property type="match status" value="1"/>
</dbReference>
<evidence type="ECO:0000259" key="4">
    <source>
        <dbReference type="PROSITE" id="PS51063"/>
    </source>
</evidence>
<dbReference type="Gene3D" id="1.10.10.10">
    <property type="entry name" value="Winged helix-like DNA-binding domain superfamily/Winged helix DNA-binding domain"/>
    <property type="match status" value="1"/>
</dbReference>
<dbReference type="InterPro" id="IPR018335">
    <property type="entry name" value="Tscrpt_reg_HTH_Crp-type_CS"/>
</dbReference>
<protein>
    <submittedName>
        <fullName evidence="5">Nitrogen fixation regulation protein FixK</fullName>
    </submittedName>
</protein>
<dbReference type="PRINTS" id="PR00034">
    <property type="entry name" value="HTHCRP"/>
</dbReference>
<proteinExistence type="predicted"/>
<dbReference type="EMBL" id="CP016591">
    <property type="protein sequence ID" value="ANY19634.1"/>
    <property type="molecule type" value="Genomic_DNA"/>
</dbReference>
<sequence length="258" mass="28350">MQVNDCRALPLHKGGMIHHDFDTQVLGEVDPLAHFEECILRFARSPDLACRLHAIARTATVRPDEVAPLDEAHDQFAFVDLGATKLVAHASAGREQVLAFHFAGDLVWVPARATHRYTLCPLIETRLVLFPAKQFIELVGGSAAVMATLLERTLLALHRCREKSISLGRKTAQERIAGFLVAMAERVGTEGNAGIEVVLPMSRRDIGDSLGLTIETVSRQFSDLRAERLIETSGRSVVRIREPAALEARAGHLRVPSD</sequence>
<evidence type="ECO:0000256" key="1">
    <source>
        <dbReference type="ARBA" id="ARBA00023015"/>
    </source>
</evidence>
<dbReference type="KEGG" id="ado:A6F68_01115"/>
<accession>A0A1B2AC15</accession>
<dbReference type="PATRIC" id="fig|692370.5.peg.1132"/>
<dbReference type="GO" id="GO:0003700">
    <property type="term" value="F:DNA-binding transcription factor activity"/>
    <property type="evidence" value="ECO:0007669"/>
    <property type="project" value="InterPro"/>
</dbReference>
<evidence type="ECO:0000313" key="5">
    <source>
        <dbReference type="EMBL" id="ANY19634.1"/>
    </source>
</evidence>
<dbReference type="PROSITE" id="PS51063">
    <property type="entry name" value="HTH_CRP_2"/>
    <property type="match status" value="1"/>
</dbReference>
<keyword evidence="6" id="KW-1185">Reference proteome</keyword>
<keyword evidence="1" id="KW-0805">Transcription regulation</keyword>
<dbReference type="InterPro" id="IPR012318">
    <property type="entry name" value="HTH_CRP"/>
</dbReference>
<reference evidence="5 6" key="1">
    <citation type="submission" date="2016-07" db="EMBL/GenBank/DDBJ databases">
        <title>Complete genome sequence of Altererythrobacter dongtanensis KCTC 22672, a type strain with esterase isolated from tidal flat.</title>
        <authorList>
            <person name="Cheng H."/>
            <person name="Wu Y.-H."/>
            <person name="Zhou P."/>
            <person name="Huo Y.-Y."/>
            <person name="Wang C.-S."/>
            <person name="Xu X.-W."/>
        </authorList>
    </citation>
    <scope>NUCLEOTIDE SEQUENCE [LARGE SCALE GENOMIC DNA]</scope>
    <source>
        <strain evidence="5 6">KCTC 22672</strain>
    </source>
</reference>
<dbReference type="InterPro" id="IPR036390">
    <property type="entry name" value="WH_DNA-bd_sf"/>
</dbReference>
<dbReference type="Gene3D" id="2.60.120.10">
    <property type="entry name" value="Jelly Rolls"/>
    <property type="match status" value="1"/>
</dbReference>
<name>A0A1B2AC15_9SPHN</name>
<dbReference type="RefSeq" id="WP_067677202.1">
    <property type="nucleotide sequence ID" value="NZ_CP016591.1"/>
</dbReference>
<dbReference type="STRING" id="692370.A6F68_01115"/>
<evidence type="ECO:0000313" key="6">
    <source>
        <dbReference type="Proteomes" id="UP000092932"/>
    </source>
</evidence>
<dbReference type="SUPFAM" id="SSF46785">
    <property type="entry name" value="Winged helix' DNA-binding domain"/>
    <property type="match status" value="1"/>
</dbReference>